<name>A0ABU8EW38_9GAMM</name>
<protein>
    <submittedName>
        <fullName evidence="1">Thermostable hemolysin</fullName>
    </submittedName>
</protein>
<gene>
    <name evidence="1" type="ORF">WAE96_16065</name>
</gene>
<accession>A0ABU8EW38</accession>
<sequence length="222" mass="25274">MLKPKDNFLSFTASLLPRFELAPLAQASHIARFIEQGYANRYQAEISVSMPLLLQLRFAGKTAAIGIRRATEPLFLEHYLDAPIESYARAHIGEINREQIVEYGSLFSNGRNLSTPLFMLSTLALAHQNVKALAFCATHKVASILERYGLKLIKLVKAEAKRLPNQGENWGSYYRTNPHVYLLSLDQLNQVIRNRTKYLQIYRFLSPAIGRLANKFEARFTC</sequence>
<dbReference type="EMBL" id="JBAWKS010000002">
    <property type="protein sequence ID" value="MEI4551189.1"/>
    <property type="molecule type" value="Genomic_DNA"/>
</dbReference>
<dbReference type="InterPro" id="IPR022050">
    <property type="entry name" value="T_hemolysin"/>
</dbReference>
<keyword evidence="2" id="KW-1185">Reference proteome</keyword>
<dbReference type="RefSeq" id="WP_336436205.1">
    <property type="nucleotide sequence ID" value="NZ_JBAWKS010000002.1"/>
</dbReference>
<proteinExistence type="predicted"/>
<organism evidence="1 2">
    <name type="scientific">Pseudoalteromonas spongiae</name>
    <dbReference type="NCBI Taxonomy" id="298657"/>
    <lineage>
        <taxon>Bacteria</taxon>
        <taxon>Pseudomonadati</taxon>
        <taxon>Pseudomonadota</taxon>
        <taxon>Gammaproteobacteria</taxon>
        <taxon>Alteromonadales</taxon>
        <taxon>Pseudoalteromonadaceae</taxon>
        <taxon>Pseudoalteromonas</taxon>
    </lineage>
</organism>
<evidence type="ECO:0000313" key="2">
    <source>
        <dbReference type="Proteomes" id="UP001382455"/>
    </source>
</evidence>
<comment type="caution">
    <text evidence="1">The sequence shown here is derived from an EMBL/GenBank/DDBJ whole genome shotgun (WGS) entry which is preliminary data.</text>
</comment>
<evidence type="ECO:0000313" key="1">
    <source>
        <dbReference type="EMBL" id="MEI4551189.1"/>
    </source>
</evidence>
<reference evidence="1 2" key="1">
    <citation type="submission" date="2023-12" db="EMBL/GenBank/DDBJ databases">
        <title>Friends and Foes: Symbiotic and Algicidal bacterial influence on Karenia brevis blooms.</title>
        <authorList>
            <person name="Fei C."/>
            <person name="Mohamed A.R."/>
            <person name="Booker A."/>
            <person name="Arshad M."/>
            <person name="Klass S."/>
            <person name="Ahn S."/>
            <person name="Gilbert P.M."/>
            <person name="Heil C.A."/>
            <person name="Martinez J.M."/>
            <person name="Amin S.A."/>
        </authorList>
    </citation>
    <scope>NUCLEOTIDE SEQUENCE [LARGE SCALE GENOMIC DNA]</scope>
    <source>
        <strain evidence="1 2">CE15</strain>
    </source>
</reference>
<dbReference type="Proteomes" id="UP001382455">
    <property type="component" value="Unassembled WGS sequence"/>
</dbReference>
<dbReference type="Pfam" id="PF12261">
    <property type="entry name" value="T_hemolysin"/>
    <property type="match status" value="1"/>
</dbReference>